<dbReference type="EMBL" id="FOQA01000014">
    <property type="protein sequence ID" value="SFI37110.1"/>
    <property type="molecule type" value="Genomic_DNA"/>
</dbReference>
<feature type="binding site" evidence="11">
    <location>
        <position position="247"/>
    </location>
    <ligand>
        <name>substrate</name>
    </ligand>
</feature>
<dbReference type="PANTHER" id="PTHR11113:SF14">
    <property type="entry name" value="N-ACETYLGLUCOSAMINE-6-PHOSPHATE DEACETYLASE"/>
    <property type="match status" value="1"/>
</dbReference>
<accession>A0A1I3HNM9</accession>
<reference evidence="15" key="1">
    <citation type="submission" date="2016-10" db="EMBL/GenBank/DDBJ databases">
        <authorList>
            <person name="Varghese N."/>
            <person name="Submissions S."/>
        </authorList>
    </citation>
    <scope>NUCLEOTIDE SEQUENCE [LARGE SCALE GENOMIC DNA]</scope>
    <source>
        <strain evidence="15">Z-7934</strain>
    </source>
</reference>
<organism evidence="14 15">
    <name type="scientific">Tindallia magadiensis</name>
    <dbReference type="NCBI Taxonomy" id="69895"/>
    <lineage>
        <taxon>Bacteria</taxon>
        <taxon>Bacillati</taxon>
        <taxon>Bacillota</taxon>
        <taxon>Clostridia</taxon>
        <taxon>Peptostreptococcales</taxon>
        <taxon>Tindalliaceae</taxon>
        <taxon>Tindallia</taxon>
    </lineage>
</organism>
<feature type="domain" description="Amidohydrolase-related" evidence="13">
    <location>
        <begin position="51"/>
        <end position="375"/>
    </location>
</feature>
<keyword evidence="6 9" id="KW-0119">Carbohydrate metabolism</keyword>
<feature type="binding site" evidence="11">
    <location>
        <position position="142"/>
    </location>
    <ligand>
        <name>substrate</name>
    </ligand>
</feature>
<dbReference type="InterPro" id="IPR006680">
    <property type="entry name" value="Amidohydro-rel"/>
</dbReference>
<evidence type="ECO:0000256" key="2">
    <source>
        <dbReference type="ARBA" id="ARBA00011899"/>
    </source>
</evidence>
<evidence type="ECO:0000313" key="14">
    <source>
        <dbReference type="EMBL" id="SFI37110.1"/>
    </source>
</evidence>
<dbReference type="GO" id="GO:0006046">
    <property type="term" value="P:N-acetylglucosamine catabolic process"/>
    <property type="evidence" value="ECO:0007669"/>
    <property type="project" value="TreeGrafter"/>
</dbReference>
<evidence type="ECO:0000259" key="13">
    <source>
        <dbReference type="Pfam" id="PF01979"/>
    </source>
</evidence>
<dbReference type="PANTHER" id="PTHR11113">
    <property type="entry name" value="N-ACETYLGLUCOSAMINE-6-PHOSPHATE DEACETYLASE"/>
    <property type="match status" value="1"/>
</dbReference>
<evidence type="ECO:0000256" key="4">
    <source>
        <dbReference type="ARBA" id="ARBA00022723"/>
    </source>
</evidence>
<dbReference type="SUPFAM" id="SSF51338">
    <property type="entry name" value="Composite domain of metallo-dependent hydrolases"/>
    <property type="match status" value="1"/>
</dbReference>
<feature type="binding site" evidence="11">
    <location>
        <begin position="303"/>
        <end position="305"/>
    </location>
    <ligand>
        <name>substrate</name>
    </ligand>
</feature>
<dbReference type="SUPFAM" id="SSF51556">
    <property type="entry name" value="Metallo-dependent hydrolases"/>
    <property type="match status" value="1"/>
</dbReference>
<comment type="catalytic activity">
    <reaction evidence="7">
        <text>N-acetyl-D-glucosamine 6-phosphate + H2O = D-glucosamine 6-phosphate + acetate</text>
        <dbReference type="Rhea" id="RHEA:22936"/>
        <dbReference type="ChEBI" id="CHEBI:15377"/>
        <dbReference type="ChEBI" id="CHEBI:30089"/>
        <dbReference type="ChEBI" id="CHEBI:57513"/>
        <dbReference type="ChEBI" id="CHEBI:58725"/>
        <dbReference type="EC" id="3.5.1.25"/>
    </reaction>
</comment>
<gene>
    <name evidence="14" type="ORF">SAMN05192551_11422</name>
</gene>
<dbReference type="GO" id="GO:0046872">
    <property type="term" value="F:metal ion binding"/>
    <property type="evidence" value="ECO:0007669"/>
    <property type="project" value="UniProtKB-KW"/>
</dbReference>
<dbReference type="STRING" id="69895.SAMN05192551_11422"/>
<dbReference type="EC" id="3.5.1.25" evidence="2"/>
<dbReference type="InterPro" id="IPR032466">
    <property type="entry name" value="Metal_Hydrolase"/>
</dbReference>
<feature type="active site" description="Proton donor/acceptor" evidence="10">
    <location>
        <position position="270"/>
    </location>
</feature>
<dbReference type="RefSeq" id="WP_093373799.1">
    <property type="nucleotide sequence ID" value="NZ_FOQA01000014.1"/>
</dbReference>
<dbReference type="Proteomes" id="UP000199287">
    <property type="component" value="Unassembled WGS sequence"/>
</dbReference>
<evidence type="ECO:0000256" key="11">
    <source>
        <dbReference type="PIRSR" id="PIRSR038994-2"/>
    </source>
</evidence>
<evidence type="ECO:0000256" key="6">
    <source>
        <dbReference type="ARBA" id="ARBA00023277"/>
    </source>
</evidence>
<dbReference type="InterPro" id="IPR003764">
    <property type="entry name" value="GlcNAc_6-P_deAcase"/>
</dbReference>
<dbReference type="Gene3D" id="3.20.20.140">
    <property type="entry name" value="Metal-dependent hydrolases"/>
    <property type="match status" value="1"/>
</dbReference>
<dbReference type="OrthoDB" id="9776488at2"/>
<dbReference type="GO" id="GO:0008448">
    <property type="term" value="F:N-acetylglucosamine-6-phosphate deacetylase activity"/>
    <property type="evidence" value="ECO:0007669"/>
    <property type="project" value="UniProtKB-EC"/>
</dbReference>
<evidence type="ECO:0000256" key="8">
    <source>
        <dbReference type="ARBA" id="ARBA00060590"/>
    </source>
</evidence>
<dbReference type="PIRSF" id="PIRSF038994">
    <property type="entry name" value="NagA"/>
    <property type="match status" value="1"/>
</dbReference>
<evidence type="ECO:0000313" key="15">
    <source>
        <dbReference type="Proteomes" id="UP000199287"/>
    </source>
</evidence>
<feature type="binding site" evidence="12">
    <location>
        <position position="131"/>
    </location>
    <ligand>
        <name>Zn(2+)</name>
        <dbReference type="ChEBI" id="CHEBI:29105"/>
    </ligand>
</feature>
<sequence>MKAITGGKLYYNHQFHDKKTLLYSEKIVSICEDDQCPKEEVEEEIRLQGELVLPGFIDLHIHGYHDYDTMDGTVASIQHISRALLQNGVTSFLPTTMTMSKAKITKALEAIRSVQQSSWNSGARVLGAHMEGPFINKAKKGAQSSKDIIPVDEEIMKAYDDVIKLITLAPEIPGAMEAIEKWSNKFVFSLGHTSATYEQAKEGMEKGAKGVTHLFNAMSPMNHREPGVVGLALTTDCYAELICDNFHVNPSIYKLVMTAKGDERILLVTDCIRAGGMEDGMYDLGGQEVMVKGIRCTLKDGTIAGSILNYPEGVRNFSTHTQAGLESVLKMTSENQAAYLGMKDILGQIAVDQYADFAILDQAFNVTHTIVSGQLLYTKSEGLLAP</sequence>
<evidence type="ECO:0000256" key="1">
    <source>
        <dbReference type="ARBA" id="ARBA00010716"/>
    </source>
</evidence>
<evidence type="ECO:0000256" key="12">
    <source>
        <dbReference type="PIRSR" id="PIRSR038994-3"/>
    </source>
</evidence>
<feature type="binding site" evidence="11">
    <location>
        <position position="224"/>
    </location>
    <ligand>
        <name>substrate</name>
    </ligand>
</feature>
<comment type="pathway">
    <text evidence="8">Amino-sugar metabolism; N-acetylneuraminate degradation; D-fructose 6-phosphate from N-acetylneuraminate: step 4/5.</text>
</comment>
<keyword evidence="4 12" id="KW-0479">Metal-binding</keyword>
<dbReference type="FunFam" id="3.20.20.140:FF:000004">
    <property type="entry name" value="N-acetylglucosamine-6-phosphate deacetylase"/>
    <property type="match status" value="1"/>
</dbReference>
<dbReference type="NCBIfam" id="TIGR00221">
    <property type="entry name" value="nagA"/>
    <property type="match status" value="1"/>
</dbReference>
<evidence type="ECO:0000256" key="10">
    <source>
        <dbReference type="PIRSR" id="PIRSR038994-1"/>
    </source>
</evidence>
<feature type="binding site" evidence="12">
    <location>
        <position position="192"/>
    </location>
    <ligand>
        <name>Zn(2+)</name>
        <dbReference type="ChEBI" id="CHEBI:29105"/>
    </ligand>
</feature>
<evidence type="ECO:0000256" key="5">
    <source>
        <dbReference type="ARBA" id="ARBA00022801"/>
    </source>
</evidence>
<feature type="binding site" evidence="11">
    <location>
        <begin position="216"/>
        <end position="217"/>
    </location>
    <ligand>
        <name>substrate</name>
    </ligand>
</feature>
<comment type="cofactor">
    <cofactor evidence="12">
        <name>a divalent metal cation</name>
        <dbReference type="ChEBI" id="CHEBI:60240"/>
    </cofactor>
    <text evidence="12">Binds 1 divalent metal cation per subunit.</text>
</comment>
<name>A0A1I3HNM9_9FIRM</name>
<evidence type="ECO:0000256" key="3">
    <source>
        <dbReference type="ARBA" id="ARBA00018029"/>
    </source>
</evidence>
<dbReference type="Pfam" id="PF01979">
    <property type="entry name" value="Amidohydro_1"/>
    <property type="match status" value="1"/>
</dbReference>
<keyword evidence="15" id="KW-1185">Reference proteome</keyword>
<dbReference type="CDD" id="cd00854">
    <property type="entry name" value="NagA"/>
    <property type="match status" value="1"/>
</dbReference>
<proteinExistence type="inferred from homology"/>
<dbReference type="InterPro" id="IPR011059">
    <property type="entry name" value="Metal-dep_hydrolase_composite"/>
</dbReference>
<feature type="binding site" evidence="12">
    <location>
        <position position="213"/>
    </location>
    <ligand>
        <name>Zn(2+)</name>
        <dbReference type="ChEBI" id="CHEBI:29105"/>
    </ligand>
</feature>
<comment type="similarity">
    <text evidence="1 9">Belongs to the metallo-dependent hydrolases superfamily. NagA family.</text>
</comment>
<dbReference type="Gene3D" id="2.30.40.10">
    <property type="entry name" value="Urease, subunit C, domain 1"/>
    <property type="match status" value="1"/>
</dbReference>
<dbReference type="AlphaFoldDB" id="A0A1I3HNM9"/>
<protein>
    <recommendedName>
        <fullName evidence="3">N-acetylglucosamine-6-phosphate deacetylase</fullName>
        <ecNumber evidence="2">3.5.1.25</ecNumber>
    </recommendedName>
</protein>
<keyword evidence="5 9" id="KW-0378">Hydrolase</keyword>
<evidence type="ECO:0000256" key="7">
    <source>
        <dbReference type="ARBA" id="ARBA00047647"/>
    </source>
</evidence>
<evidence type="ECO:0000256" key="9">
    <source>
        <dbReference type="PIRNR" id="PIRNR038994"/>
    </source>
</evidence>